<dbReference type="GO" id="GO:0043571">
    <property type="term" value="P:maintenance of CRISPR repeat elements"/>
    <property type="evidence" value="ECO:0007669"/>
    <property type="project" value="UniProtKB-UniRule"/>
</dbReference>
<dbReference type="InterPro" id="IPR041383">
    <property type="entry name" value="RuvC_III"/>
</dbReference>
<dbReference type="InterPro" id="IPR040619">
    <property type="entry name" value="Cas9_alpha-helical_lobe"/>
</dbReference>
<keyword evidence="7 12" id="KW-0694">RNA-binding</keyword>
<feature type="binding site" evidence="12">
    <location>
        <position position="16"/>
    </location>
    <ligand>
        <name>Mg(2+)</name>
        <dbReference type="ChEBI" id="CHEBI:18420"/>
        <label>1</label>
    </ligand>
</feature>
<keyword evidence="5 12" id="KW-0378">Hydrolase</keyword>
<dbReference type="Proteomes" id="UP000036027">
    <property type="component" value="Unassembled WGS sequence"/>
</dbReference>
<dbReference type="GO" id="GO:0051607">
    <property type="term" value="P:defense response to virus"/>
    <property type="evidence" value="ECO:0007669"/>
    <property type="project" value="UniProtKB-UniRule"/>
</dbReference>
<evidence type="ECO:0000256" key="5">
    <source>
        <dbReference type="ARBA" id="ARBA00022801"/>
    </source>
</evidence>
<dbReference type="InterPro" id="IPR033114">
    <property type="entry name" value="HNH_CAS9"/>
</dbReference>
<dbReference type="GO" id="GO:0003723">
    <property type="term" value="F:RNA binding"/>
    <property type="evidence" value="ECO:0007669"/>
    <property type="project" value="UniProtKB-UniRule"/>
</dbReference>
<feature type="active site" description="Proton acceptor for HNH nuclease domain" evidence="12">
    <location>
        <position position="584"/>
    </location>
</feature>
<dbReference type="Pfam" id="PF18541">
    <property type="entry name" value="RuvC_III"/>
    <property type="match status" value="1"/>
</dbReference>
<organism evidence="14 15">
    <name type="scientific">Neisseria arctica</name>
    <dbReference type="NCBI Taxonomy" id="1470200"/>
    <lineage>
        <taxon>Bacteria</taxon>
        <taxon>Pseudomonadati</taxon>
        <taxon>Pseudomonadota</taxon>
        <taxon>Betaproteobacteria</taxon>
        <taxon>Neisseriales</taxon>
        <taxon>Neisseriaceae</taxon>
        <taxon>Neisseria</taxon>
    </lineage>
</organism>
<feature type="domain" description="HNH Cas9-type" evidence="13">
    <location>
        <begin position="508"/>
        <end position="663"/>
    </location>
</feature>
<evidence type="ECO:0000256" key="3">
    <source>
        <dbReference type="ARBA" id="ARBA00022723"/>
    </source>
</evidence>
<keyword evidence="15" id="KW-1185">Reference proteome</keyword>
<evidence type="ECO:0000259" key="13">
    <source>
        <dbReference type="PROSITE" id="PS51749"/>
    </source>
</evidence>
<dbReference type="GO" id="GO:0003677">
    <property type="term" value="F:DNA binding"/>
    <property type="evidence" value="ECO:0007669"/>
    <property type="project" value="UniProtKB-UniRule"/>
</dbReference>
<accession>A0A0J0YQ19</accession>
<dbReference type="PATRIC" id="fig|1470200.3.peg.873"/>
<keyword evidence="4 12" id="KW-0255">Endonuclease</keyword>
<dbReference type="EMBL" id="JTDO01000017">
    <property type="protein sequence ID" value="KLT72224.1"/>
    <property type="molecule type" value="Genomic_DNA"/>
</dbReference>
<comment type="cofactor">
    <cofactor evidence="1 12">
        <name>Mg(2+)</name>
        <dbReference type="ChEBI" id="CHEBI:18420"/>
    </cofactor>
</comment>
<dbReference type="CDD" id="cd09643">
    <property type="entry name" value="Csn1"/>
    <property type="match status" value="1"/>
</dbReference>
<dbReference type="PROSITE" id="PS51749">
    <property type="entry name" value="HNH_CAS9"/>
    <property type="match status" value="1"/>
</dbReference>
<dbReference type="EC" id="3.1.-.-" evidence="12"/>
<feature type="binding site" evidence="12">
    <location>
        <position position="500"/>
    </location>
    <ligand>
        <name>Mg(2+)</name>
        <dbReference type="ChEBI" id="CHEBI:18420"/>
        <label>1</label>
    </ligand>
</feature>
<evidence type="ECO:0000256" key="12">
    <source>
        <dbReference type="HAMAP-Rule" id="MF_01480"/>
    </source>
</evidence>
<dbReference type="STRING" id="1470200.PL75_09400"/>
<evidence type="ECO:0000256" key="6">
    <source>
        <dbReference type="ARBA" id="ARBA00022842"/>
    </source>
</evidence>
<dbReference type="Pfam" id="PF13395">
    <property type="entry name" value="HNH_4"/>
    <property type="match status" value="1"/>
</dbReference>
<dbReference type="InterPro" id="IPR028629">
    <property type="entry name" value="Cas9"/>
</dbReference>
<evidence type="ECO:0000313" key="14">
    <source>
        <dbReference type="EMBL" id="KLT72224.1"/>
    </source>
</evidence>
<evidence type="ECO:0000256" key="11">
    <source>
        <dbReference type="ARBA" id="ARBA00046380"/>
    </source>
</evidence>
<keyword evidence="6 12" id="KW-0460">Magnesium</keyword>
<protein>
    <recommendedName>
        <fullName evidence="12">CRISPR-associated endonuclease Cas9</fullName>
        <ecNumber evidence="12">3.1.-.-</ecNumber>
    </recommendedName>
</protein>
<evidence type="ECO:0000256" key="1">
    <source>
        <dbReference type="ARBA" id="ARBA00001946"/>
    </source>
</evidence>
<dbReference type="GO" id="GO:0004519">
    <property type="term" value="F:endonuclease activity"/>
    <property type="evidence" value="ECO:0007669"/>
    <property type="project" value="UniProtKB-UniRule"/>
</dbReference>
<dbReference type="GO" id="GO:0046872">
    <property type="term" value="F:metal ion binding"/>
    <property type="evidence" value="ECO:0007669"/>
    <property type="project" value="UniProtKB-UniRule"/>
</dbReference>
<evidence type="ECO:0000256" key="10">
    <source>
        <dbReference type="ARBA" id="ARBA00023211"/>
    </source>
</evidence>
<reference evidence="14 15" key="1">
    <citation type="submission" date="2014-11" db="EMBL/GenBank/DDBJ databases">
        <title>Genome of a novel goose pathogen.</title>
        <authorList>
            <person name="Hansen C.M."/>
            <person name="Hueffer K."/>
            <person name="Choi S.C."/>
        </authorList>
    </citation>
    <scope>NUCLEOTIDE SEQUENCE [LARGE SCALE GENOMIC DNA]</scope>
    <source>
        <strain evidence="14 15">KH1503</strain>
    </source>
</reference>
<keyword evidence="3 12" id="KW-0479">Metal-binding</keyword>
<evidence type="ECO:0000256" key="8">
    <source>
        <dbReference type="ARBA" id="ARBA00023118"/>
    </source>
</evidence>
<name>A0A0J0YQ19_9NEIS</name>
<evidence type="ECO:0000313" key="15">
    <source>
        <dbReference type="Proteomes" id="UP000036027"/>
    </source>
</evidence>
<feature type="binding site" evidence="12">
    <location>
        <position position="504"/>
    </location>
    <ligand>
        <name>Mg(2+)</name>
        <dbReference type="ChEBI" id="CHEBI:18420"/>
        <label>1</label>
    </ligand>
</feature>
<sequence length="1070" mass="122784">MSHFRLKQLNYILGLDLGIASVGWAVVEIDTEENPTRLIDVGVRTFERAEVPKTGDSLAAARRQARSARRLIRRRTHRLLRARRLLKREGILHADDLNAEGLVKELPNTPWQLRVDGLDRKLMPKEWAAVLLHLVKHRGYLSQRKNESEGADKELGRLLAGVHENHQALQSSEYRTPAELAVKKFQAQSGHIRNQRGDYTHTFDRKDLQQELHQLFAAQQKYGNPFVSDGLKQGIETLLMQQRPALSGDAVQKMLGRCTFETEEFKAAKHTYSAERFIWLTKLNNLRIQENGNERCLTAQERGQIIDLPYKKAKLTYAQVRKELSLPENAFFKGLRYGKENAETAALMEMKAYHAIRKALEKAGLKTEWQGLACKPELLDAIGTVFSLYKTDEDISTRLQGQLSEDVINALLAGLNFDKFIQLSLKALSKILPLMEQGQRYDEAHAALYVRSTPQPQRLLPQITADEICNPVVLRTLSQARKVINAIVRRYGSPARIHIETGREVGKSFKDRQEIQKRQEDNHKERKQAAEKFLEYFPNFVGQPKAKDILKLRLYQHQHGQCLYSGKTLDICRLNEKGYAEIDHALPFSRTWDDSFNNKVLVLAGENQNKGNQTPYEWLGGASNSPRWQEFVARVGSSRFHHSKKQRILLRQLDEEGFKERNLNDTRYVARFLCKFIEENMLLLGRGKRRVFASNGQITSFLRSRWGLRKVREENDRHHALDAVVVACSTVAIQQRITYFVRQREMNIFDGELIDKETSEVSRPYFPQPWDFFRQEVMMRVFGKPDGDPSFPEADTKETLCTLLETRLSSRPQAVHEYVTPLFVSRAPTRKMSGQGHKETVKSAKLLHEGKSVLRVPLTQLKPNLLEKMVNRDREPQLYEALKERLAAYGNDPAKAFATEFRKKGGQLVKAVRVEDTQKSGVLLHKGTGVADNATMVRVDVFEKSGKYYLVPIYSWQVAQGILPNKAVIQGKDEKNWDEMDETYTFKFSMYPNDLVEINTGKQRLFGYYIGLDRATGAISIREHDLDNFKGKNGIYRVGVKTAISFKKYQTDELGKVVVPCRPKKRLPVR</sequence>
<dbReference type="InterPro" id="IPR036397">
    <property type="entry name" value="RNaseH_sf"/>
</dbReference>
<dbReference type="NCBIfam" id="TIGR01865">
    <property type="entry name" value="cas_Csn1"/>
    <property type="match status" value="1"/>
</dbReference>
<comment type="subunit">
    <text evidence="11 12">Monomer. Binds crRNA and tracrRNA.</text>
</comment>
<dbReference type="InterPro" id="IPR003615">
    <property type="entry name" value="HNH_nuc"/>
</dbReference>
<feature type="active site" description="For RuvC-like nuclease domain" evidence="12">
    <location>
        <position position="16"/>
    </location>
</feature>
<dbReference type="HAMAP" id="MF_01480">
    <property type="entry name" value="Cas9"/>
    <property type="match status" value="1"/>
</dbReference>
<evidence type="ECO:0000256" key="2">
    <source>
        <dbReference type="ARBA" id="ARBA00022722"/>
    </source>
</evidence>
<dbReference type="Gene3D" id="3.30.420.10">
    <property type="entry name" value="Ribonuclease H-like superfamily/Ribonuclease H"/>
    <property type="match status" value="3"/>
</dbReference>
<proteinExistence type="inferred from homology"/>
<feature type="binding site" evidence="12">
    <location>
        <position position="16"/>
    </location>
    <ligand>
        <name>Mg(2+)</name>
        <dbReference type="ChEBI" id="CHEBI:18420"/>
        <label>2</label>
    </ligand>
</feature>
<dbReference type="SMR" id="A0A0J0YQ19"/>
<dbReference type="AlphaFoldDB" id="A0A0J0YQ19"/>
<dbReference type="Pfam" id="PF18470">
    <property type="entry name" value="Cas9_a"/>
    <property type="match status" value="1"/>
</dbReference>
<comment type="similarity">
    <text evidence="12">Belongs to the CRISPR-associated Cas9 family.</text>
</comment>
<evidence type="ECO:0000256" key="9">
    <source>
        <dbReference type="ARBA" id="ARBA00023125"/>
    </source>
</evidence>
<comment type="domain">
    <text evidence="12">Has 2 endonuclease domains. The discontinuous RuvC-like domain cleaves the target DNA noncomplementary to crRNA while the HNH nuclease domain cleaves the target DNA complementary to crRNA.</text>
</comment>
<dbReference type="OrthoDB" id="9777169at2"/>
<dbReference type="GO" id="GO:0016787">
    <property type="term" value="F:hydrolase activity"/>
    <property type="evidence" value="ECO:0007669"/>
    <property type="project" value="UniProtKB-KW"/>
</dbReference>
<evidence type="ECO:0000256" key="4">
    <source>
        <dbReference type="ARBA" id="ARBA00022759"/>
    </source>
</evidence>
<keyword evidence="9 12" id="KW-0238">DNA-binding</keyword>
<feature type="binding site" evidence="12">
    <location>
        <position position="504"/>
    </location>
    <ligand>
        <name>Mg(2+)</name>
        <dbReference type="ChEBI" id="CHEBI:18420"/>
        <label>2</label>
    </ligand>
</feature>
<comment type="function">
    <text evidence="12">CRISPR (clustered regularly interspaced short palindromic repeat) is an adaptive immune system that provides protection against mobile genetic elements (viruses, transposable elements and conjugative plasmids). CRISPR clusters contain spacers, sequences complementary to antecedent mobile elements, and target invading nucleic acids. CRISPR clusters are transcribed and processed into CRISPR RNA (crRNA). In type II CRISPR systems correct processing of pre-crRNA requires a trans-encoded small RNA (tracrRNA), endogenous ribonuclease 3 (rnc) and this protein. The tracrRNA serves as a guide for ribonuclease 3-aided processing of pre-crRNA. Subsequently Cas9/crRNA/tracrRNA endonucleolytically cleaves linear or circular dsDNA target complementary to the spacer; Cas9 is inactive in the absence of the 2 guide RNAs (gRNA). Cas9 recognizes the protospacer adjacent motif (PAM) in the CRISPR repeat sequences to help distinguish self versus nonself, as targets within the bacterial CRISPR locus do not have PAMs. PAM recognition is also required for catalytic activity.</text>
</comment>
<evidence type="ECO:0000256" key="7">
    <source>
        <dbReference type="ARBA" id="ARBA00022884"/>
    </source>
</evidence>
<keyword evidence="8 12" id="KW-0051">Antiviral defense</keyword>
<keyword evidence="10" id="KW-0464">Manganese</keyword>
<feature type="binding site" evidence="12">
    <location>
        <position position="719"/>
    </location>
    <ligand>
        <name>Mg(2+)</name>
        <dbReference type="ChEBI" id="CHEBI:18420"/>
        <label>2</label>
    </ligand>
</feature>
<keyword evidence="2 12" id="KW-0540">Nuclease</keyword>
<gene>
    <name evidence="12" type="primary">cas9</name>
    <name evidence="14" type="ORF">PL75_09400</name>
</gene>
<comment type="caution">
    <text evidence="14">The sequence shown here is derived from an EMBL/GenBank/DDBJ whole genome shotgun (WGS) entry which is preliminary data.</text>
</comment>